<protein>
    <submittedName>
        <fullName evidence="1">Uncharacterized protein</fullName>
    </submittedName>
</protein>
<proteinExistence type="predicted"/>
<reference evidence="1 2" key="1">
    <citation type="journal article" date="2014" name="BMC Genomics">
        <title>Comparison of environmental and isolate Sulfobacillus genomes reveals diverse carbon, sulfur, nitrogen, and hydrogen metabolisms.</title>
        <authorList>
            <person name="Justice N.B."/>
            <person name="Norman A."/>
            <person name="Brown C.T."/>
            <person name="Singh A."/>
            <person name="Thomas B.C."/>
            <person name="Banfield J.F."/>
        </authorList>
    </citation>
    <scope>NUCLEOTIDE SEQUENCE [LARGE SCALE GENOMIC DNA]</scope>
    <source>
        <strain evidence="1">AMDSBA1</strain>
    </source>
</reference>
<gene>
    <name evidence="1" type="ORF">C7B43_01535</name>
</gene>
<name>A0A2T2XBT0_9FIRM</name>
<sequence length="86" mass="10015">MEVPEVQSACAFGHLTHRMLPQNGKRFQSAVGEHAQRWRLPAEFMAWLTHTMIFVNIFVDRLDGYHQGDSLKIHQIRGHFLAYPQN</sequence>
<dbReference type="EMBL" id="PXYT01000001">
    <property type="protein sequence ID" value="PSR31930.1"/>
    <property type="molecule type" value="Genomic_DNA"/>
</dbReference>
<accession>A0A2T2XBT0</accession>
<dbReference type="Proteomes" id="UP000242699">
    <property type="component" value="Unassembled WGS sequence"/>
</dbReference>
<evidence type="ECO:0000313" key="1">
    <source>
        <dbReference type="EMBL" id="PSR31930.1"/>
    </source>
</evidence>
<dbReference type="AlphaFoldDB" id="A0A2T2XBT0"/>
<organism evidence="1 2">
    <name type="scientific">Sulfobacillus benefaciens</name>
    <dbReference type="NCBI Taxonomy" id="453960"/>
    <lineage>
        <taxon>Bacteria</taxon>
        <taxon>Bacillati</taxon>
        <taxon>Bacillota</taxon>
        <taxon>Clostridia</taxon>
        <taxon>Eubacteriales</taxon>
        <taxon>Clostridiales Family XVII. Incertae Sedis</taxon>
        <taxon>Sulfobacillus</taxon>
    </lineage>
</organism>
<evidence type="ECO:0000313" key="2">
    <source>
        <dbReference type="Proteomes" id="UP000242699"/>
    </source>
</evidence>
<dbReference type="Gene3D" id="3.40.50.720">
    <property type="entry name" value="NAD(P)-binding Rossmann-like Domain"/>
    <property type="match status" value="1"/>
</dbReference>
<comment type="caution">
    <text evidence="1">The sequence shown here is derived from an EMBL/GenBank/DDBJ whole genome shotgun (WGS) entry which is preliminary data.</text>
</comment>